<evidence type="ECO:0000313" key="1">
    <source>
        <dbReference type="EMBL" id="KAK1869154.1"/>
    </source>
</evidence>
<accession>A0ACC3CGV1</accession>
<organism evidence="1 2">
    <name type="scientific">Pyropia yezoensis</name>
    <name type="common">Susabi-nori</name>
    <name type="synonym">Porphyra yezoensis</name>
    <dbReference type="NCBI Taxonomy" id="2788"/>
    <lineage>
        <taxon>Eukaryota</taxon>
        <taxon>Rhodophyta</taxon>
        <taxon>Bangiophyceae</taxon>
        <taxon>Bangiales</taxon>
        <taxon>Bangiaceae</taxon>
        <taxon>Pyropia</taxon>
    </lineage>
</organism>
<protein>
    <submittedName>
        <fullName evidence="1">Uncharacterized protein</fullName>
    </submittedName>
</protein>
<keyword evidence="2" id="KW-1185">Reference proteome</keyword>
<dbReference type="EMBL" id="CM020620">
    <property type="protein sequence ID" value="KAK1869154.1"/>
    <property type="molecule type" value="Genomic_DNA"/>
</dbReference>
<dbReference type="Proteomes" id="UP000798662">
    <property type="component" value="Chromosome 3"/>
</dbReference>
<proteinExistence type="predicted"/>
<comment type="caution">
    <text evidence="1">The sequence shown here is derived from an EMBL/GenBank/DDBJ whole genome shotgun (WGS) entry which is preliminary data.</text>
</comment>
<reference evidence="1" key="1">
    <citation type="submission" date="2019-11" db="EMBL/GenBank/DDBJ databases">
        <title>Nori genome reveals adaptations in red seaweeds to the harsh intertidal environment.</title>
        <authorList>
            <person name="Wang D."/>
            <person name="Mao Y."/>
        </authorList>
    </citation>
    <scope>NUCLEOTIDE SEQUENCE</scope>
    <source>
        <tissue evidence="1">Gametophyte</tissue>
    </source>
</reference>
<gene>
    <name evidence="1" type="ORF">I4F81_011635</name>
</gene>
<sequence>MAGVPPGDRPAPPFPRPPAAVPSEDQMLVSVDAGLDAPSIYEIFPDGTYVPQPQSQRAKLSAAAAALVSRALAPPTDGAATDGARTPSLGGAAAADLPSGGEPPTGNGAAKPAAAMGTAKAAAEGSPDPDWPATAATALETALSELSRAVDVIDALRAPDRPALTLRRVAAVAGIAAGGSGGAGLPGAVAGGDVNLGAIKTSMAAAGAAAAGKRRSLAAAAATLRGRVAAFRTWAAEDNTYISGVLTVRRGAGACRRDTSGRLPLVDVGDGDFRPLVKRPLPALMAVRVPPPVRLHVAVTRADQRVGSADPDGARDSFLFSLPPERNAALPWPGETVGFRAPAGAGPDPSRTSASGAAAAAAPPATGSAPPAVVAAADMIAAVRRARLAAFQRLTFERMLREAAAATTSSSAAQAVGALHTVQITATTAAVDCGWNHVLVFARTRYPVVPDGVVNYVTPGATDAEGNGHAPGSTPSGPLPVVATPAVAGAVAAMPGRRAPPGAAAEAATAASPGRRPRVTRGVGAGQGVFAAAAAADATVLEVVALASSARATVALSATAGPESPSQANKATYVAATSVLPRVVAAAASRAAARALERAVDDAAAALRLTVEWTRSMAHPDELRARVTASAVDGDGPTRFLATFDAMGLPPPAAAAAPPSPPDPAIGAAPPGAGHIRATPAFGVIVALPEDVGGRGRGRAFSSAGTGAAPRDDHREAGHSAGGAPGATTAADATAASYAAITAGGLDDVPRSYIMPAVGGEVRSLLGLLASVRLLDAMEMAARTTPHAELDVDRQGFCVVVIAPRTPRVLRARVWPHARKVPWSELAASSDAATRSFAADYADAKSGATPASAAHWWARPDAGAAELPVSVVWLDGKRVAGFPVVSAGRLEPWKRLLRQLAGVVLPPEAKAAAAAAAASARPPGPRADTRALHAAMSPLGGRPGGLLGGGGRGGGVAGGTNGPAVAGGGGVPMAGVMPAAGAAASMFHAGTTGNGPAVDYGLGFVAQPPRGGGGANGMG</sequence>
<evidence type="ECO:0000313" key="2">
    <source>
        <dbReference type="Proteomes" id="UP000798662"/>
    </source>
</evidence>
<name>A0ACC3CGV1_PYRYE</name>